<name>A0ABT2FLX7_9GAMM</name>
<protein>
    <submittedName>
        <fullName evidence="1">Uncharacterized protein</fullName>
    </submittedName>
</protein>
<dbReference type="EMBL" id="JAKOGG010000008">
    <property type="protein sequence ID" value="MCS4557328.1"/>
    <property type="molecule type" value="Genomic_DNA"/>
</dbReference>
<accession>A0ABT2FLX7</accession>
<comment type="caution">
    <text evidence="1">The sequence shown here is derived from an EMBL/GenBank/DDBJ whole genome shotgun (WGS) entry which is preliminary data.</text>
</comment>
<evidence type="ECO:0000313" key="1">
    <source>
        <dbReference type="EMBL" id="MCS4557328.1"/>
    </source>
</evidence>
<gene>
    <name evidence="1" type="ORF">L9G74_12820</name>
</gene>
<dbReference type="Proteomes" id="UP001201549">
    <property type="component" value="Unassembled WGS sequence"/>
</dbReference>
<organism evidence="1 2">
    <name type="scientific">Shewanella electrica</name>
    <dbReference type="NCBI Taxonomy" id="515560"/>
    <lineage>
        <taxon>Bacteria</taxon>
        <taxon>Pseudomonadati</taxon>
        <taxon>Pseudomonadota</taxon>
        <taxon>Gammaproteobacteria</taxon>
        <taxon>Alteromonadales</taxon>
        <taxon>Shewanellaceae</taxon>
        <taxon>Shewanella</taxon>
    </lineage>
</organism>
<proteinExistence type="predicted"/>
<sequence length="164" mass="18205">MDHEYIGQLLGFTLAHSASVVDTLAADQAMVPYAITFQGEEQSLVNFEADTQQQAVAQAQEQLAQFNQTADAWTYSQEGVINNEQQQVSVLYFKVWLKGMHVALEAYQAYSKAPFKLLGNVQVQNFNETGMQQSATDVFVAGINQGVDIHPTAAAHWDNWCSEE</sequence>
<evidence type="ECO:0000313" key="2">
    <source>
        <dbReference type="Proteomes" id="UP001201549"/>
    </source>
</evidence>
<reference evidence="2" key="1">
    <citation type="submission" date="2023-07" db="EMBL/GenBank/DDBJ databases">
        <title>Shewanella mangrovi sp. nov., an acetaldehyde- degrading bacterium isolated from mangrove sediment.</title>
        <authorList>
            <person name="Liu Y."/>
        </authorList>
    </citation>
    <scope>NUCLEOTIDE SEQUENCE [LARGE SCALE GENOMIC DNA]</scope>
    <source>
        <strain evidence="2">C32</strain>
    </source>
</reference>
<dbReference type="RefSeq" id="WP_238896806.1">
    <property type="nucleotide sequence ID" value="NZ_JAKOGG010000008.1"/>
</dbReference>
<keyword evidence="2" id="KW-1185">Reference proteome</keyword>